<feature type="coiled-coil region" evidence="1">
    <location>
        <begin position="345"/>
        <end position="372"/>
    </location>
</feature>
<keyword evidence="3" id="KW-1185">Reference proteome</keyword>
<dbReference type="Proteomes" id="UP000799764">
    <property type="component" value="Unassembled WGS sequence"/>
</dbReference>
<keyword evidence="1" id="KW-0175">Coiled coil</keyword>
<protein>
    <submittedName>
        <fullName evidence="2">Uncharacterized protein</fullName>
    </submittedName>
</protein>
<reference evidence="2" key="1">
    <citation type="journal article" date="2020" name="Stud. Mycol.">
        <title>101 Dothideomycetes genomes: a test case for predicting lifestyles and emergence of pathogens.</title>
        <authorList>
            <person name="Haridas S."/>
            <person name="Albert R."/>
            <person name="Binder M."/>
            <person name="Bloem J."/>
            <person name="Labutti K."/>
            <person name="Salamov A."/>
            <person name="Andreopoulos B."/>
            <person name="Baker S."/>
            <person name="Barry K."/>
            <person name="Bills G."/>
            <person name="Bluhm B."/>
            <person name="Cannon C."/>
            <person name="Castanera R."/>
            <person name="Culley D."/>
            <person name="Daum C."/>
            <person name="Ezra D."/>
            <person name="Gonzalez J."/>
            <person name="Henrissat B."/>
            <person name="Kuo A."/>
            <person name="Liang C."/>
            <person name="Lipzen A."/>
            <person name="Lutzoni F."/>
            <person name="Magnuson J."/>
            <person name="Mondo S."/>
            <person name="Nolan M."/>
            <person name="Ohm R."/>
            <person name="Pangilinan J."/>
            <person name="Park H.-J."/>
            <person name="Ramirez L."/>
            <person name="Alfaro M."/>
            <person name="Sun H."/>
            <person name="Tritt A."/>
            <person name="Yoshinaga Y."/>
            <person name="Zwiers L.-H."/>
            <person name="Turgeon B."/>
            <person name="Goodwin S."/>
            <person name="Spatafora J."/>
            <person name="Crous P."/>
            <person name="Grigoriev I."/>
        </authorList>
    </citation>
    <scope>NUCLEOTIDE SEQUENCE</scope>
    <source>
        <strain evidence="2">CBS 690.94</strain>
    </source>
</reference>
<dbReference type="EMBL" id="MU001495">
    <property type="protein sequence ID" value="KAF2448590.1"/>
    <property type="molecule type" value="Genomic_DNA"/>
</dbReference>
<comment type="caution">
    <text evidence="2">The sequence shown here is derived from an EMBL/GenBank/DDBJ whole genome shotgun (WGS) entry which is preliminary data.</text>
</comment>
<gene>
    <name evidence="2" type="ORF">P171DRAFT_352625</name>
</gene>
<sequence>MHSIRRSCRPARFDSPLAAFGFLGNGSHRAFSISAARHRGALPVFLEASSPELSQLLSTLNARVLLPHHLTPEQERLVYKPENRTKLEQEPIDITLGDVTLPLEHMDRNKDIPAYRVHLRNILRASKTPEDWENVVRALEGYANAGLRLRPEQMVMAVRLLNRAGMQHLVLKLVQRPKATGLRLRNFELILAVLRSVRDRAWRAGWEKDDLSKALSMAEQVVELMDNQEHLGHPAGKQQDYRTHPTVVAVPLEMAAELSYRHEADAAKVKRYASRLMNALKQQDFLASDMERIEASAAKTEADFGKGYQQMRALAALHNDLCTLIPIWNSLSTARTVLDADMPMAEDAERVQRQLRDLLQKGEDACERLRKREGQELASADPEGYVGYVKTAIRACEEDADEADE</sequence>
<name>A0A9P4PQX0_9PLEO</name>
<organism evidence="2 3">
    <name type="scientific">Karstenula rhodostoma CBS 690.94</name>
    <dbReference type="NCBI Taxonomy" id="1392251"/>
    <lineage>
        <taxon>Eukaryota</taxon>
        <taxon>Fungi</taxon>
        <taxon>Dikarya</taxon>
        <taxon>Ascomycota</taxon>
        <taxon>Pezizomycotina</taxon>
        <taxon>Dothideomycetes</taxon>
        <taxon>Pleosporomycetidae</taxon>
        <taxon>Pleosporales</taxon>
        <taxon>Massarineae</taxon>
        <taxon>Didymosphaeriaceae</taxon>
        <taxon>Karstenula</taxon>
    </lineage>
</organism>
<accession>A0A9P4PQX0</accession>
<evidence type="ECO:0000313" key="3">
    <source>
        <dbReference type="Proteomes" id="UP000799764"/>
    </source>
</evidence>
<dbReference type="OrthoDB" id="5405126at2759"/>
<dbReference type="AlphaFoldDB" id="A0A9P4PQX0"/>
<evidence type="ECO:0000256" key="1">
    <source>
        <dbReference type="SAM" id="Coils"/>
    </source>
</evidence>
<evidence type="ECO:0000313" key="2">
    <source>
        <dbReference type="EMBL" id="KAF2448590.1"/>
    </source>
</evidence>
<proteinExistence type="predicted"/>